<evidence type="ECO:0000256" key="1">
    <source>
        <dbReference type="ARBA" id="ARBA00004651"/>
    </source>
</evidence>
<feature type="transmembrane region" description="Helical" evidence="6">
    <location>
        <begin position="27"/>
        <end position="49"/>
    </location>
</feature>
<comment type="caution">
    <text evidence="7">The sequence shown here is derived from an EMBL/GenBank/DDBJ whole genome shotgun (WGS) entry which is preliminary data.</text>
</comment>
<accession>A0A917QAW1</accession>
<keyword evidence="5 6" id="KW-0472">Membrane</keyword>
<feature type="transmembrane region" description="Helical" evidence="6">
    <location>
        <begin position="177"/>
        <end position="199"/>
    </location>
</feature>
<feature type="transmembrane region" description="Helical" evidence="6">
    <location>
        <begin position="211"/>
        <end position="235"/>
    </location>
</feature>
<feature type="transmembrane region" description="Helical" evidence="6">
    <location>
        <begin position="92"/>
        <end position="111"/>
    </location>
</feature>
<evidence type="ECO:0000256" key="4">
    <source>
        <dbReference type="ARBA" id="ARBA00022989"/>
    </source>
</evidence>
<feature type="transmembrane region" description="Helical" evidence="6">
    <location>
        <begin position="247"/>
        <end position="274"/>
    </location>
</feature>
<dbReference type="RefSeq" id="WP_188913520.1">
    <property type="nucleotide sequence ID" value="NZ_BMMF01000007.1"/>
</dbReference>
<protein>
    <recommendedName>
        <fullName evidence="9">YihY family inner membrane protein</fullName>
    </recommendedName>
</protein>
<evidence type="ECO:0000256" key="2">
    <source>
        <dbReference type="ARBA" id="ARBA00022475"/>
    </source>
</evidence>
<dbReference type="AlphaFoldDB" id="A0A917QAW1"/>
<keyword evidence="2" id="KW-1003">Cell membrane</keyword>
<name>A0A917QAW1_9HYPH</name>
<dbReference type="EMBL" id="BMMF01000007">
    <property type="protein sequence ID" value="GGK37332.1"/>
    <property type="molecule type" value="Genomic_DNA"/>
</dbReference>
<comment type="subcellular location">
    <subcellularLocation>
        <location evidence="1">Cell membrane</location>
        <topology evidence="1">Multi-pass membrane protein</topology>
    </subcellularLocation>
</comment>
<keyword evidence="8" id="KW-1185">Reference proteome</keyword>
<organism evidence="7 8">
    <name type="scientific">Salinarimonas ramus</name>
    <dbReference type="NCBI Taxonomy" id="690164"/>
    <lineage>
        <taxon>Bacteria</taxon>
        <taxon>Pseudomonadati</taxon>
        <taxon>Pseudomonadota</taxon>
        <taxon>Alphaproteobacteria</taxon>
        <taxon>Hyphomicrobiales</taxon>
        <taxon>Salinarimonadaceae</taxon>
        <taxon>Salinarimonas</taxon>
    </lineage>
</organism>
<evidence type="ECO:0008006" key="9">
    <source>
        <dbReference type="Google" id="ProtNLM"/>
    </source>
</evidence>
<dbReference type="Proteomes" id="UP000600449">
    <property type="component" value="Unassembled WGS sequence"/>
</dbReference>
<keyword evidence="3 6" id="KW-0812">Transmembrane</keyword>
<dbReference type="PANTHER" id="PTHR30213:SF0">
    <property type="entry name" value="UPF0761 MEMBRANE PROTEIN YIHY"/>
    <property type="match status" value="1"/>
</dbReference>
<proteinExistence type="predicted"/>
<gene>
    <name evidence="7" type="ORF">GCM10011322_25490</name>
</gene>
<evidence type="ECO:0000256" key="6">
    <source>
        <dbReference type="SAM" id="Phobius"/>
    </source>
</evidence>
<dbReference type="PANTHER" id="PTHR30213">
    <property type="entry name" value="INNER MEMBRANE PROTEIN YHJD"/>
    <property type="match status" value="1"/>
</dbReference>
<evidence type="ECO:0000313" key="8">
    <source>
        <dbReference type="Proteomes" id="UP000600449"/>
    </source>
</evidence>
<evidence type="ECO:0000313" key="7">
    <source>
        <dbReference type="EMBL" id="GGK37332.1"/>
    </source>
</evidence>
<evidence type="ECO:0000256" key="5">
    <source>
        <dbReference type="ARBA" id="ARBA00023136"/>
    </source>
</evidence>
<dbReference type="Pfam" id="PF03631">
    <property type="entry name" value="Virul_fac_BrkB"/>
    <property type="match status" value="1"/>
</dbReference>
<sequence length="280" mass="28842">MSAPARRLAPLLRAGRLFAERDGPAHAALLAMTATFATLPMFVAIALAARALDMPDILYAAERGVFALWPKVIARPVAQAIASAADDLSVSAMPAMALAFLLLAGNALEVLRRGLARFYGEASAADGALRRRLRAFRWAGLGALLAFALATLVAVLVDLPPTAPPVEPTTPPPGAGPILFAAQTLGGLAIVAGLLLAAHTRLSRSRLSPRAAAPGIAVSVLAWIASVNALALYQTHVAPPQALYGPFAAAFGTLLFFFAGACAVLYGAALNAVLAGRARR</sequence>
<feature type="transmembrane region" description="Helical" evidence="6">
    <location>
        <begin position="138"/>
        <end position="157"/>
    </location>
</feature>
<evidence type="ECO:0000256" key="3">
    <source>
        <dbReference type="ARBA" id="ARBA00022692"/>
    </source>
</evidence>
<dbReference type="InterPro" id="IPR017039">
    <property type="entry name" value="Virul_fac_BrkB"/>
</dbReference>
<reference evidence="7 8" key="1">
    <citation type="journal article" date="2014" name="Int. J. Syst. Evol. Microbiol.">
        <title>Complete genome sequence of Corynebacterium casei LMG S-19264T (=DSM 44701T), isolated from a smear-ripened cheese.</title>
        <authorList>
            <consortium name="US DOE Joint Genome Institute (JGI-PGF)"/>
            <person name="Walter F."/>
            <person name="Albersmeier A."/>
            <person name="Kalinowski J."/>
            <person name="Ruckert C."/>
        </authorList>
    </citation>
    <scope>NUCLEOTIDE SEQUENCE [LARGE SCALE GENOMIC DNA]</scope>
    <source>
        <strain evidence="7 8">CGMCC 1.9161</strain>
    </source>
</reference>
<dbReference type="GO" id="GO:0005886">
    <property type="term" value="C:plasma membrane"/>
    <property type="evidence" value="ECO:0007669"/>
    <property type="project" value="UniProtKB-SubCell"/>
</dbReference>
<dbReference type="PIRSF" id="PIRSF035875">
    <property type="entry name" value="RNase_BN"/>
    <property type="match status" value="1"/>
</dbReference>
<keyword evidence="4 6" id="KW-1133">Transmembrane helix</keyword>